<evidence type="ECO:0000313" key="3">
    <source>
        <dbReference type="EMBL" id="KAH9322861.1"/>
    </source>
</evidence>
<dbReference type="EMBL" id="JAHRHJ020000003">
    <property type="protein sequence ID" value="KAH9322861.1"/>
    <property type="molecule type" value="Genomic_DNA"/>
</dbReference>
<dbReference type="Pfam" id="PF25436">
    <property type="entry name" value="BSD2_CRD"/>
    <property type="match status" value="1"/>
</dbReference>
<feature type="region of interest" description="Disordered" evidence="1">
    <location>
        <begin position="1"/>
        <end position="34"/>
    </location>
</feature>
<comment type="caution">
    <text evidence="3">The sequence shown here is derived from an EMBL/GenBank/DDBJ whole genome shotgun (WGS) entry which is preliminary data.</text>
</comment>
<feature type="domain" description="BSD2 cysteine rich" evidence="2">
    <location>
        <begin position="54"/>
        <end position="95"/>
    </location>
</feature>
<evidence type="ECO:0000256" key="1">
    <source>
        <dbReference type="SAM" id="MobiDB-lite"/>
    </source>
</evidence>
<name>A0AA38GGT2_TAXCH</name>
<protein>
    <recommendedName>
        <fullName evidence="2">BSD2 cysteine rich domain-containing protein</fullName>
    </recommendedName>
</protein>
<feature type="non-terminal residue" evidence="3">
    <location>
        <position position="1"/>
    </location>
</feature>
<accession>A0AA38GGT2</accession>
<dbReference type="SUPFAM" id="SSF57938">
    <property type="entry name" value="DnaJ/Hsp40 cysteine-rich domain"/>
    <property type="match status" value="1"/>
</dbReference>
<reference evidence="3 4" key="1">
    <citation type="journal article" date="2021" name="Nat. Plants">
        <title>The Taxus genome provides insights into paclitaxel biosynthesis.</title>
        <authorList>
            <person name="Xiong X."/>
            <person name="Gou J."/>
            <person name="Liao Q."/>
            <person name="Li Y."/>
            <person name="Zhou Q."/>
            <person name="Bi G."/>
            <person name="Li C."/>
            <person name="Du R."/>
            <person name="Wang X."/>
            <person name="Sun T."/>
            <person name="Guo L."/>
            <person name="Liang H."/>
            <person name="Lu P."/>
            <person name="Wu Y."/>
            <person name="Zhang Z."/>
            <person name="Ro D.K."/>
            <person name="Shang Y."/>
            <person name="Huang S."/>
            <person name="Yan J."/>
        </authorList>
    </citation>
    <scope>NUCLEOTIDE SEQUENCE [LARGE SCALE GENOMIC DNA]</scope>
    <source>
        <strain evidence="3">Ta-2019</strain>
    </source>
</reference>
<dbReference type="InterPro" id="IPR036410">
    <property type="entry name" value="HSP_DnaJ_Cys-rich_dom_sf"/>
</dbReference>
<feature type="compositionally biased region" description="Basic and acidic residues" evidence="1">
    <location>
        <begin position="23"/>
        <end position="34"/>
    </location>
</feature>
<sequence>NQSNQKHGTKLISAKHSCHHNNVRSEHNISSEQPKKRILVKTKVAENTSPSKSSILCSNCDGNGMVQCSQCKGDGVNSTDHFNGQFKAGEICWLC</sequence>
<dbReference type="InterPro" id="IPR057453">
    <property type="entry name" value="BSD2_CRD"/>
</dbReference>
<dbReference type="Proteomes" id="UP000824469">
    <property type="component" value="Unassembled WGS sequence"/>
</dbReference>
<proteinExistence type="predicted"/>
<dbReference type="AlphaFoldDB" id="A0AA38GGT2"/>
<feature type="non-terminal residue" evidence="3">
    <location>
        <position position="95"/>
    </location>
</feature>
<gene>
    <name evidence="3" type="ORF">KI387_017500</name>
</gene>
<organism evidence="3 4">
    <name type="scientific">Taxus chinensis</name>
    <name type="common">Chinese yew</name>
    <name type="synonym">Taxus wallichiana var. chinensis</name>
    <dbReference type="NCBI Taxonomy" id="29808"/>
    <lineage>
        <taxon>Eukaryota</taxon>
        <taxon>Viridiplantae</taxon>
        <taxon>Streptophyta</taxon>
        <taxon>Embryophyta</taxon>
        <taxon>Tracheophyta</taxon>
        <taxon>Spermatophyta</taxon>
        <taxon>Pinopsida</taxon>
        <taxon>Pinidae</taxon>
        <taxon>Conifers II</taxon>
        <taxon>Cupressales</taxon>
        <taxon>Taxaceae</taxon>
        <taxon>Taxus</taxon>
    </lineage>
</organism>
<evidence type="ECO:0000313" key="4">
    <source>
        <dbReference type="Proteomes" id="UP000824469"/>
    </source>
</evidence>
<evidence type="ECO:0000259" key="2">
    <source>
        <dbReference type="Pfam" id="PF25436"/>
    </source>
</evidence>
<keyword evidence="4" id="KW-1185">Reference proteome</keyword>